<dbReference type="GO" id="GO:0015031">
    <property type="term" value="P:protein transport"/>
    <property type="evidence" value="ECO:0007669"/>
    <property type="project" value="UniProtKB-KW"/>
</dbReference>
<keyword evidence="9" id="KW-1133">Transmembrane helix</keyword>
<keyword evidence="9" id="KW-0472">Membrane</keyword>
<dbReference type="GO" id="GO:0000045">
    <property type="term" value="P:autophagosome assembly"/>
    <property type="evidence" value="ECO:0007669"/>
    <property type="project" value="TreeGrafter"/>
</dbReference>
<evidence type="ECO:0000256" key="4">
    <source>
        <dbReference type="ARBA" id="ARBA00022490"/>
    </source>
</evidence>
<accession>A0A6U4S470</accession>
<keyword evidence="5" id="KW-0833">Ubl conjugation pathway</keyword>
<comment type="similarity">
    <text evidence="2">Belongs to the ATG3 family.</text>
</comment>
<evidence type="ECO:0000256" key="7">
    <source>
        <dbReference type="ARBA" id="ARBA00023006"/>
    </source>
</evidence>
<evidence type="ECO:0000313" key="11">
    <source>
        <dbReference type="EMBL" id="CAD9114643.1"/>
    </source>
</evidence>
<dbReference type="AlphaFoldDB" id="A0A6U4S470"/>
<dbReference type="Gene3D" id="3.30.1460.50">
    <property type="match status" value="1"/>
</dbReference>
<keyword evidence="6" id="KW-0653">Protein transport</keyword>
<evidence type="ECO:0000313" key="10">
    <source>
        <dbReference type="EMBL" id="CAD9114641.1"/>
    </source>
</evidence>
<evidence type="ECO:0000256" key="6">
    <source>
        <dbReference type="ARBA" id="ARBA00022927"/>
    </source>
</evidence>
<dbReference type="GO" id="GO:0000422">
    <property type="term" value="P:autophagy of mitochondrion"/>
    <property type="evidence" value="ECO:0007669"/>
    <property type="project" value="TreeGrafter"/>
</dbReference>
<proteinExistence type="inferred from homology"/>
<name>A0A6U4S470_NEODS</name>
<keyword evidence="3" id="KW-0813">Transport</keyword>
<dbReference type="GO" id="GO:0044804">
    <property type="term" value="P:nucleophagy"/>
    <property type="evidence" value="ECO:0007669"/>
    <property type="project" value="TreeGrafter"/>
</dbReference>
<dbReference type="EMBL" id="HBGF01021223">
    <property type="protein sequence ID" value="CAD9114641.1"/>
    <property type="molecule type" value="Transcribed_RNA"/>
</dbReference>
<dbReference type="GO" id="GO:0000407">
    <property type="term" value="C:phagophore assembly site"/>
    <property type="evidence" value="ECO:0007669"/>
    <property type="project" value="TreeGrafter"/>
</dbReference>
<protein>
    <submittedName>
        <fullName evidence="11">Uncharacterized protein</fullName>
    </submittedName>
</protein>
<dbReference type="GO" id="GO:0019776">
    <property type="term" value="F:Atg8-family ligase activity"/>
    <property type="evidence" value="ECO:0007669"/>
    <property type="project" value="TreeGrafter"/>
</dbReference>
<dbReference type="GO" id="GO:0005829">
    <property type="term" value="C:cytosol"/>
    <property type="evidence" value="ECO:0007669"/>
    <property type="project" value="TreeGrafter"/>
</dbReference>
<gene>
    <name evidence="10" type="ORF">NDES1114_LOCUS14022</name>
    <name evidence="11" type="ORF">NDES1114_LOCUS14023</name>
</gene>
<dbReference type="PANTHER" id="PTHR12866">
    <property type="entry name" value="UBIQUITIN-LIKE-CONJUGATING ENZYME ATG3"/>
    <property type="match status" value="1"/>
</dbReference>
<evidence type="ECO:0000256" key="8">
    <source>
        <dbReference type="SAM" id="MobiDB-lite"/>
    </source>
</evidence>
<evidence type="ECO:0000256" key="1">
    <source>
        <dbReference type="ARBA" id="ARBA00004496"/>
    </source>
</evidence>
<sequence length="275" mass="31204">MAKRFFYEKYKDVVNSMSGPMTKSSFQETGKLTPQEFLESGDSLVQKFPAWEWAAGDEETQPFLPKNKKYLILRQCPCPQRAPTMESAMPEGDAGDDWVDTHVGHKVQKVVVEEDAEEEDDWAASDDDDAAAAPKAQAANSDLRLYDVTVVYDQYYASPRVYLFGYDANGQPLTKDQMMADVYADNREKTVTVDPHPFLKAPCISIHPCRHAETMRRIIERAEVRMADEQEEAGVPEAERIQFVFPTYLALFVFLKFIGSVVPTIMYDISVDLDM</sequence>
<dbReference type="Pfam" id="PF03987">
    <property type="entry name" value="Autophagy_act_C"/>
    <property type="match status" value="1"/>
</dbReference>
<comment type="subcellular location">
    <subcellularLocation>
        <location evidence="1">Cytoplasm</location>
    </subcellularLocation>
</comment>
<dbReference type="PANTHER" id="PTHR12866:SF2">
    <property type="entry name" value="UBIQUITIN-LIKE-CONJUGATING ENZYME ATG3"/>
    <property type="match status" value="1"/>
</dbReference>
<feature type="compositionally biased region" description="Acidic residues" evidence="8">
    <location>
        <begin position="113"/>
        <end position="130"/>
    </location>
</feature>
<evidence type="ECO:0000256" key="9">
    <source>
        <dbReference type="SAM" id="Phobius"/>
    </source>
</evidence>
<feature type="transmembrane region" description="Helical" evidence="9">
    <location>
        <begin position="248"/>
        <end position="267"/>
    </location>
</feature>
<organism evidence="11">
    <name type="scientific">Neobodo designis</name>
    <name type="common">Flagellated protozoan</name>
    <name type="synonym">Bodo designis</name>
    <dbReference type="NCBI Taxonomy" id="312471"/>
    <lineage>
        <taxon>Eukaryota</taxon>
        <taxon>Discoba</taxon>
        <taxon>Euglenozoa</taxon>
        <taxon>Kinetoplastea</taxon>
        <taxon>Metakinetoplastina</taxon>
        <taxon>Neobodonida</taxon>
        <taxon>Neobodo</taxon>
    </lineage>
</organism>
<feature type="region of interest" description="Disordered" evidence="8">
    <location>
        <begin position="112"/>
        <end position="137"/>
    </location>
</feature>
<dbReference type="EMBL" id="HBGF01021224">
    <property type="protein sequence ID" value="CAD9114643.1"/>
    <property type="molecule type" value="Transcribed_RNA"/>
</dbReference>
<keyword evidence="7" id="KW-0072">Autophagy</keyword>
<reference evidence="11" key="1">
    <citation type="submission" date="2021-01" db="EMBL/GenBank/DDBJ databases">
        <authorList>
            <person name="Corre E."/>
            <person name="Pelletier E."/>
            <person name="Niang G."/>
            <person name="Scheremetjew M."/>
            <person name="Finn R."/>
            <person name="Kale V."/>
            <person name="Holt S."/>
            <person name="Cochrane G."/>
            <person name="Meng A."/>
            <person name="Brown T."/>
            <person name="Cohen L."/>
        </authorList>
    </citation>
    <scope>NUCLEOTIDE SEQUENCE</scope>
    <source>
        <strain evidence="11">CCAP 1951/1</strain>
    </source>
</reference>
<keyword evidence="9" id="KW-0812">Transmembrane</keyword>
<evidence type="ECO:0000256" key="5">
    <source>
        <dbReference type="ARBA" id="ARBA00022786"/>
    </source>
</evidence>
<evidence type="ECO:0000256" key="2">
    <source>
        <dbReference type="ARBA" id="ARBA00007683"/>
    </source>
</evidence>
<evidence type="ECO:0000256" key="3">
    <source>
        <dbReference type="ARBA" id="ARBA00022448"/>
    </source>
</evidence>
<dbReference type="GO" id="GO:0061723">
    <property type="term" value="P:glycophagy"/>
    <property type="evidence" value="ECO:0007669"/>
    <property type="project" value="TreeGrafter"/>
</dbReference>
<keyword evidence="4" id="KW-0963">Cytoplasm</keyword>
<dbReference type="InterPro" id="IPR007135">
    <property type="entry name" value="Atg3/Atg10"/>
</dbReference>